<dbReference type="EMBL" id="AKOZ01000003">
    <property type="protein sequence ID" value="EJB83654.1"/>
    <property type="molecule type" value="Genomic_DNA"/>
</dbReference>
<evidence type="ECO:0000313" key="1">
    <source>
        <dbReference type="EMBL" id="EJB83654.1"/>
    </source>
</evidence>
<dbReference type="AlphaFoldDB" id="I9UU91"/>
<gene>
    <name evidence="1" type="ORF">HPHPH6_0866</name>
</gene>
<sequence>MIGFSFLMASCSFSIFNPPSFPSSVNASPKNLRKNAVQFLMIFVVFHYKTPFKNDLSHPMLAHRL</sequence>
<accession>I9UU91</accession>
<reference evidence="1 2" key="1">
    <citation type="journal article" date="2013" name="Pathog. Dis.">
        <title>Genome sequences of 65 Helicobacter pylori strains isolated from asymptomatic individuals and patients with gastric cancer, peptic ulcer disease, or gastritis.</title>
        <authorList>
            <person name="Blanchard T.G."/>
            <person name="Czinn S.J."/>
            <person name="Correa P."/>
            <person name="Nakazawa T."/>
            <person name="Keelan M."/>
            <person name="Morningstar L."/>
            <person name="Santana-Cruz I."/>
            <person name="Maroo A."/>
            <person name="McCracken C."/>
            <person name="Shefchek K."/>
            <person name="Daugherty S."/>
            <person name="Song Y."/>
            <person name="Fraser C.M."/>
            <person name="Fricke W.F."/>
        </authorList>
    </citation>
    <scope>NUCLEOTIDE SEQUENCE [LARGE SCALE GENOMIC DNA]</scope>
    <source>
        <strain evidence="1 2">Hp H-6</strain>
    </source>
</reference>
<dbReference type="Proteomes" id="UP000004177">
    <property type="component" value="Unassembled WGS sequence"/>
</dbReference>
<protein>
    <submittedName>
        <fullName evidence="1">Uncharacterized protein</fullName>
    </submittedName>
</protein>
<evidence type="ECO:0000313" key="2">
    <source>
        <dbReference type="Proteomes" id="UP000004177"/>
    </source>
</evidence>
<proteinExistence type="predicted"/>
<comment type="caution">
    <text evidence="1">The sequence shown here is derived from an EMBL/GenBank/DDBJ whole genome shotgun (WGS) entry which is preliminary data.</text>
</comment>
<dbReference type="PATRIC" id="fig|992061.3.peg.867"/>
<organism evidence="1 2">
    <name type="scientific">Helicobacter pylori Hp H-6</name>
    <dbReference type="NCBI Taxonomy" id="992061"/>
    <lineage>
        <taxon>Bacteria</taxon>
        <taxon>Pseudomonadati</taxon>
        <taxon>Campylobacterota</taxon>
        <taxon>Epsilonproteobacteria</taxon>
        <taxon>Campylobacterales</taxon>
        <taxon>Helicobacteraceae</taxon>
        <taxon>Helicobacter</taxon>
    </lineage>
</organism>
<name>I9UU91_HELPX</name>